<evidence type="ECO:0000313" key="2">
    <source>
        <dbReference type="EMBL" id="MBD9727544.1"/>
    </source>
</evidence>
<comment type="caution">
    <text evidence="2">The sequence shown here is derived from an EMBL/GenBank/DDBJ whole genome shotgun (WGS) entry which is preliminary data.</text>
</comment>
<sequence length="234" mass="24972">MRTLTTAARTSVLATGVGALLFTGVAAGGTAVAAPQAQPAKLTVKEYRSWLLNNDDLAASQKVLKAFDKLPGAKQRKFVGYLQNRAVTKAFVLSFAGGVKKGNTKEVRYNDDVRFSGVVKGSNRVVSGGRDISLTFTAIERVYGIPVVTQKVDFSYTVKNGVKARKVKRSVVNMNRAFVIKPVKNAVSGTGTITATVTWNLAPQYRSVGKGPLVKKQAVTSFAGQKFGARLSNA</sequence>
<keyword evidence="1" id="KW-0732">Signal</keyword>
<dbReference type="EMBL" id="JACYXT010000016">
    <property type="protein sequence ID" value="MBD9727544.1"/>
    <property type="molecule type" value="Genomic_DNA"/>
</dbReference>
<evidence type="ECO:0000256" key="1">
    <source>
        <dbReference type="SAM" id="SignalP"/>
    </source>
</evidence>
<name>A0A927QPB4_9ACTN</name>
<protein>
    <submittedName>
        <fullName evidence="2">Uncharacterized protein</fullName>
    </submittedName>
</protein>
<organism evidence="2 3">
    <name type="scientific">Streptomyces caniscabiei</name>
    <dbReference type="NCBI Taxonomy" id="2746961"/>
    <lineage>
        <taxon>Bacteria</taxon>
        <taxon>Bacillati</taxon>
        <taxon>Actinomycetota</taxon>
        <taxon>Actinomycetes</taxon>
        <taxon>Kitasatosporales</taxon>
        <taxon>Streptomycetaceae</taxon>
        <taxon>Streptomyces</taxon>
    </lineage>
</organism>
<reference evidence="2" key="1">
    <citation type="submission" date="2020-09" db="EMBL/GenBank/DDBJ databases">
        <title>Streptomyces canutascabiei sp. nov., which causes potato common scab and is distributed across the world.</title>
        <authorList>
            <person name="Nguyen H.P."/>
            <person name="Weisberg A.J."/>
            <person name="Chang J.H."/>
            <person name="Clarke C.R."/>
        </authorList>
    </citation>
    <scope>NUCLEOTIDE SEQUENCE</scope>
    <source>
        <strain evidence="2">ID-01-6.2a</strain>
    </source>
</reference>
<evidence type="ECO:0000313" key="3">
    <source>
        <dbReference type="Proteomes" id="UP000661025"/>
    </source>
</evidence>
<proteinExistence type="predicted"/>
<feature type="signal peptide" evidence="1">
    <location>
        <begin position="1"/>
        <end position="33"/>
    </location>
</feature>
<dbReference type="AlphaFoldDB" id="A0A927QPB4"/>
<dbReference type="GeneID" id="79931503"/>
<dbReference type="Proteomes" id="UP000661025">
    <property type="component" value="Unassembled WGS sequence"/>
</dbReference>
<feature type="chain" id="PRO_5037897503" evidence="1">
    <location>
        <begin position="34"/>
        <end position="234"/>
    </location>
</feature>
<accession>A0A927QPB4</accession>
<dbReference type="RefSeq" id="WP_192364070.1">
    <property type="nucleotide sequence ID" value="NZ_CP119182.1"/>
</dbReference>
<gene>
    <name evidence="2" type="ORF">IHE70_31025</name>
</gene>